<name>A0ACC1XVV0_MELAZ</name>
<keyword evidence="2" id="KW-1185">Reference proteome</keyword>
<dbReference type="EMBL" id="CM051400">
    <property type="protein sequence ID" value="KAJ4714844.1"/>
    <property type="molecule type" value="Genomic_DNA"/>
</dbReference>
<reference evidence="1 2" key="1">
    <citation type="journal article" date="2023" name="Science">
        <title>Complex scaffold remodeling in plant triterpene biosynthesis.</title>
        <authorList>
            <person name="De La Pena R."/>
            <person name="Hodgson H."/>
            <person name="Liu J.C."/>
            <person name="Stephenson M.J."/>
            <person name="Martin A.C."/>
            <person name="Owen C."/>
            <person name="Harkess A."/>
            <person name="Leebens-Mack J."/>
            <person name="Jimenez L.E."/>
            <person name="Osbourn A."/>
            <person name="Sattely E.S."/>
        </authorList>
    </citation>
    <scope>NUCLEOTIDE SEQUENCE [LARGE SCALE GENOMIC DNA]</scope>
    <source>
        <strain evidence="2">cv. JPN11</strain>
        <tissue evidence="1">Leaf</tissue>
    </source>
</reference>
<evidence type="ECO:0000313" key="1">
    <source>
        <dbReference type="EMBL" id="KAJ4714844.1"/>
    </source>
</evidence>
<evidence type="ECO:0000313" key="2">
    <source>
        <dbReference type="Proteomes" id="UP001164539"/>
    </source>
</evidence>
<organism evidence="1 2">
    <name type="scientific">Melia azedarach</name>
    <name type="common">Chinaberry tree</name>
    <dbReference type="NCBI Taxonomy" id="155640"/>
    <lineage>
        <taxon>Eukaryota</taxon>
        <taxon>Viridiplantae</taxon>
        <taxon>Streptophyta</taxon>
        <taxon>Embryophyta</taxon>
        <taxon>Tracheophyta</taxon>
        <taxon>Spermatophyta</taxon>
        <taxon>Magnoliopsida</taxon>
        <taxon>eudicotyledons</taxon>
        <taxon>Gunneridae</taxon>
        <taxon>Pentapetalae</taxon>
        <taxon>rosids</taxon>
        <taxon>malvids</taxon>
        <taxon>Sapindales</taxon>
        <taxon>Meliaceae</taxon>
        <taxon>Melia</taxon>
    </lineage>
</organism>
<accession>A0ACC1XVV0</accession>
<protein>
    <submittedName>
        <fullName evidence="1">HXXXD-type acyl-transferase family protein</fullName>
    </submittedName>
</protein>
<comment type="caution">
    <text evidence="1">The sequence shown here is derived from an EMBL/GenBank/DDBJ whole genome shotgun (WGS) entry which is preliminary data.</text>
</comment>
<gene>
    <name evidence="1" type="ORF">OWV82_013269</name>
</gene>
<dbReference type="Proteomes" id="UP001164539">
    <property type="component" value="Chromosome 7"/>
</dbReference>
<proteinExistence type="predicted"/>
<sequence>KMARIRVISTSSVCATNYEQPNLKIDLTPWDLNALLVDSIQKGLLFHKPQESDTNTIVLHLKNSLSRTLDFFPPLSGRLAAIDHDDDTVSFFINCNNDGALFIHAAAEGVSVADIIKPIYVPDEIVYSFFPLNGVKNFEGTSKPLLAVQLTELTDGIFIGCTINHTVVDGTSFWHFFNSWSQISRGFDSLPHPPVLQRCFLHNIDFPIHIPLRSRKQIDSKFILPPLQQRVFRFTAENIAKLKAKANDEIGTSKISSLQALLSHLWRSVVRNKCLDPDQEINYWLLIGVRPRWSPPMSPQYFGNAVQAGRVTLKAREVLGQGLGYVAWRMNEMVVMHREENLMDFLESWIENPRPLTMDSIVTNALSTSSSPRFNMYGNDFGWGKPIAVRSGPGNKFDGKITLFAGVEEGSVDIEACLSPETLQGLGNDAEFMGAVSVN</sequence>
<feature type="non-terminal residue" evidence="1">
    <location>
        <position position="1"/>
    </location>
</feature>